<protein>
    <recommendedName>
        <fullName evidence="5">Tape measure protein</fullName>
    </recommendedName>
</protein>
<feature type="transmembrane region" description="Helical" evidence="2">
    <location>
        <begin position="842"/>
        <end position="861"/>
    </location>
</feature>
<keyword evidence="2" id="KW-0812">Transmembrane</keyword>
<accession>A0A4R0I259</accession>
<sequence>MTQVVGRIAVKVIPDTSGFRRKLKTDLNAIEKSLDGLKVNLDLDSDGIAQKAKATAKKVQAELDSITLKINDQSQDSLRKAMANIEREIAKLDEIDFKVELDRDSLNAARDLLSEQLDKVSTIDFRVNRGSLSSVEKAISKIDAELEKMAEIDLRIKLDKNSLTTAREVLQAELEKASRIEVQLDNAAFRKTQERIQRELAGIRISPTLDASAQTKLRRQMSKVLGQIDDLQASITPEMSERDRHKVEGDIQDLREKLDDLKKTEIQPELSRGQKLLVAGELRILTRPREVSILPKVSKTAAAKVATTLAALSGARLVNDMIEDLARSLGNLDKNLPIIGTIAEAIAGVGAWALSATSNLFALSASLAQIAGVALVLPGIFGGLAIGLGTTIAVLKDFNTVLPDVKTKLASLQDQMSERFWKVAQKPIRDLIDHLFPELSKGLEETSSNLGTFFGGLATALKTSFDGLLGNMFKDLNNSILIAEGATNAIASAIATLGKVGAGYLPQLAAWFVKIANQFNAWLTQAAADGRLKQWIDDGIFALKELARVAGGIGSILSGIAEAAQKAGGSSLTSLADALGRVAETVNSPSFQQALTGVFEAAQQAMDNISNVAGPSLERFFLSLSGTLQTILPLVGNTIGKVVGAIADALSSPVVSKGIELLFRGLDAGINGILPALAPLSRALGGVATLIGRMAQAIGPVLGQAFTILADLVANLTGPLGFLAETLAGVLSKALTAVAPIIGALAQGLISMAPGINAVVESLGTFLVGALTTLGPLLGQLLETLGQLLGAYLQGMAPVIDVLGQAILQLVEPIAQLVQGFLSAVQVVIPLLPALGELNAAVLQLVLAFLPLVTTILQEFADLSAKVAPAIAPAIPMIAEIVEWLTKFILKLVEFIAPIVQFGAMMIRTFAAIDLAILGFVFKAIASLVTLFTQMVSLAISAGKGFVGAIKGAYDKVTGFFSTLAGVVAGHLAKFVLAVKTKIGEAVTAVQELPGKVKAAVGNMGTALVAAGASVIDGFIAGIKSKIPGVQGVLNGITSNLPSWKGPPEKDSKILTPAGQKVINGFIVGIKSKIPELRGALQSLTNALPSMVKTNIGKVNSVIGSMSKVLTSSQKAHLNALVTQAQTGVALVEKAQAKLTAQIKSAQKNLDDLKKQSADYVKNVYDKLVSPGDITSGEDHSYKAIIANLTKATKQAGEFRKVLAELTKRGLNKEALDQIAQAGPEAGLAAAKSILGQGKAGVKQINALQAQLSQAANKAAQQAAASQFQNGINIAQGLLDGLKKMQKPLDAQMTRLADVLVAAIKRALKIKSPSRVFMKLGGYVGQGFAIGIDNERASVQSSLSAMADHQAVGSKLSGAVNAALAKGGSTSGGKTLNYYAAPGRSLDAEEDLFAAADRTRMVF</sequence>
<feature type="transmembrane region" description="Helical" evidence="2">
    <location>
        <begin position="911"/>
        <end position="932"/>
    </location>
</feature>
<dbReference type="Proteomes" id="UP000292695">
    <property type="component" value="Unassembled WGS sequence"/>
</dbReference>
<evidence type="ECO:0000256" key="2">
    <source>
        <dbReference type="SAM" id="Phobius"/>
    </source>
</evidence>
<name>A0A4R0I259_9ACTN</name>
<dbReference type="SUPFAM" id="SSF48371">
    <property type="entry name" value="ARM repeat"/>
    <property type="match status" value="1"/>
</dbReference>
<keyword evidence="1" id="KW-0175">Coiled coil</keyword>
<comment type="caution">
    <text evidence="3">The sequence shown here is derived from an EMBL/GenBank/DDBJ whole genome shotgun (WGS) entry which is preliminary data.</text>
</comment>
<feature type="coiled-coil region" evidence="1">
    <location>
        <begin position="20"/>
        <end position="95"/>
    </location>
</feature>
<keyword evidence="2" id="KW-1133">Transmembrane helix</keyword>
<organism evidence="3 4">
    <name type="scientific">Kribbella sindirgiensis</name>
    <dbReference type="NCBI Taxonomy" id="1124744"/>
    <lineage>
        <taxon>Bacteria</taxon>
        <taxon>Bacillati</taxon>
        <taxon>Actinomycetota</taxon>
        <taxon>Actinomycetes</taxon>
        <taxon>Propionibacteriales</taxon>
        <taxon>Kribbellaceae</taxon>
        <taxon>Kribbella</taxon>
    </lineage>
</organism>
<keyword evidence="4" id="KW-1185">Reference proteome</keyword>
<dbReference type="OrthoDB" id="3831413at2"/>
<keyword evidence="2" id="KW-0472">Membrane</keyword>
<evidence type="ECO:0000313" key="4">
    <source>
        <dbReference type="Proteomes" id="UP000292695"/>
    </source>
</evidence>
<dbReference type="EMBL" id="SJKA01000022">
    <property type="protein sequence ID" value="TCC19964.1"/>
    <property type="molecule type" value="Genomic_DNA"/>
</dbReference>
<feature type="transmembrane region" description="Helical" evidence="2">
    <location>
        <begin position="360"/>
        <end position="386"/>
    </location>
</feature>
<dbReference type="InterPro" id="IPR016024">
    <property type="entry name" value="ARM-type_fold"/>
</dbReference>
<evidence type="ECO:0000313" key="3">
    <source>
        <dbReference type="EMBL" id="TCC19964.1"/>
    </source>
</evidence>
<feature type="coiled-coil region" evidence="1">
    <location>
        <begin position="1129"/>
        <end position="1163"/>
    </location>
</feature>
<proteinExistence type="predicted"/>
<gene>
    <name evidence="3" type="ORF">E0H50_37705</name>
</gene>
<evidence type="ECO:0008006" key="5">
    <source>
        <dbReference type="Google" id="ProtNLM"/>
    </source>
</evidence>
<evidence type="ECO:0000256" key="1">
    <source>
        <dbReference type="SAM" id="Coils"/>
    </source>
</evidence>
<dbReference type="RefSeq" id="WP_131295906.1">
    <property type="nucleotide sequence ID" value="NZ_SJKA01000022.1"/>
</dbReference>
<feature type="transmembrane region" description="Helical" evidence="2">
    <location>
        <begin position="336"/>
        <end position="354"/>
    </location>
</feature>
<reference evidence="3 4" key="1">
    <citation type="submission" date="2019-02" db="EMBL/GenBank/DDBJ databases">
        <title>Kribbella capetownensis sp. nov. and Kribbella speibonae sp. nov., isolated from soil.</title>
        <authorList>
            <person name="Curtis S.M."/>
            <person name="Norton I."/>
            <person name="Everest G.J."/>
            <person name="Meyers P.R."/>
        </authorList>
    </citation>
    <scope>NUCLEOTIDE SEQUENCE [LARGE SCALE GENOMIC DNA]</scope>
    <source>
        <strain evidence="3 4">DSM 27082</strain>
    </source>
</reference>